<protein>
    <submittedName>
        <fullName evidence="2">Sulfite oxidase-like oxidoreductase</fullName>
    </submittedName>
</protein>
<reference evidence="2 3" key="1">
    <citation type="journal article" date="2019" name="Nat. Microbiol.">
        <title>Mediterranean grassland soil C-N compound turnover is dependent on rainfall and depth, and is mediated by genomically divergent microorganisms.</title>
        <authorList>
            <person name="Diamond S."/>
            <person name="Andeer P.F."/>
            <person name="Li Z."/>
            <person name="Crits-Christoph A."/>
            <person name="Burstein D."/>
            <person name="Anantharaman K."/>
            <person name="Lane K.R."/>
            <person name="Thomas B.C."/>
            <person name="Pan C."/>
            <person name="Northen T.R."/>
            <person name="Banfield J.F."/>
        </authorList>
    </citation>
    <scope>NUCLEOTIDE SEQUENCE [LARGE SCALE GENOMIC DNA]</scope>
    <source>
        <strain evidence="2">NP_3</strain>
    </source>
</reference>
<dbReference type="SUPFAM" id="SSF56524">
    <property type="entry name" value="Oxidoreductase molybdopterin-binding domain"/>
    <property type="match status" value="1"/>
</dbReference>
<comment type="caution">
    <text evidence="2">The sequence shown here is derived from an EMBL/GenBank/DDBJ whole genome shotgun (WGS) entry which is preliminary data.</text>
</comment>
<accession>A0A537KDQ9</accession>
<feature type="domain" description="Oxidoreductase molybdopterin-binding" evidence="1">
    <location>
        <begin position="25"/>
        <end position="171"/>
    </location>
</feature>
<proteinExistence type="predicted"/>
<dbReference type="AlphaFoldDB" id="A0A537KDQ9"/>
<gene>
    <name evidence="2" type="ORF">E6H00_00595</name>
</gene>
<dbReference type="CDD" id="cd02109">
    <property type="entry name" value="arch_bact_SO_family_Moco"/>
    <property type="match status" value="1"/>
</dbReference>
<dbReference type="EMBL" id="VBAK01000014">
    <property type="protein sequence ID" value="TMI93875.1"/>
    <property type="molecule type" value="Genomic_DNA"/>
</dbReference>
<dbReference type="InterPro" id="IPR000572">
    <property type="entry name" value="OxRdtase_Mopterin-bd_dom"/>
</dbReference>
<evidence type="ECO:0000313" key="2">
    <source>
        <dbReference type="EMBL" id="TMI93875.1"/>
    </source>
</evidence>
<organism evidence="2 3">
    <name type="scientific">Candidatus Segetimicrobium genomatis</name>
    <dbReference type="NCBI Taxonomy" id="2569760"/>
    <lineage>
        <taxon>Bacteria</taxon>
        <taxon>Bacillati</taxon>
        <taxon>Candidatus Sysuimicrobiota</taxon>
        <taxon>Candidatus Sysuimicrobiia</taxon>
        <taxon>Candidatus Sysuimicrobiales</taxon>
        <taxon>Candidatus Segetimicrobiaceae</taxon>
        <taxon>Candidatus Segetimicrobium</taxon>
    </lineage>
</organism>
<dbReference type="InterPro" id="IPR036374">
    <property type="entry name" value="OxRdtase_Mopterin-bd_sf"/>
</dbReference>
<dbReference type="Gene3D" id="3.90.420.10">
    <property type="entry name" value="Oxidoreductase, molybdopterin-binding domain"/>
    <property type="match status" value="1"/>
</dbReference>
<dbReference type="Pfam" id="PF00174">
    <property type="entry name" value="Oxidored_molyb"/>
    <property type="match status" value="1"/>
</dbReference>
<evidence type="ECO:0000313" key="3">
    <source>
        <dbReference type="Proteomes" id="UP000318509"/>
    </source>
</evidence>
<dbReference type="PANTHER" id="PTHR43032:SF4">
    <property type="entry name" value="OXIDOREDUCTASE MOLYBDOPTERIN-BINDING DOMAIN-CONTAINING PROTEIN"/>
    <property type="match status" value="1"/>
</dbReference>
<name>A0A537KDQ9_9BACT</name>
<dbReference type="PANTHER" id="PTHR43032">
    <property type="entry name" value="PROTEIN-METHIONINE-SULFOXIDE REDUCTASE"/>
    <property type="match status" value="1"/>
</dbReference>
<sequence>MRQTPPSRLPPGQSRTEKWPVLHYGAIPRIDLATWEFTVTGEVEAPRRWSWEEFTRLPKVSVRCDIHCVTAWSRFDNTFEGVAAAEVLRGAAIRPGAAFATVHSYGGYTTNLPLAALMEDDVLFAFTHDGVPLTPEHGGPCRLVVPRLYFWKSAKWVRGLEVRRDDRPGFWEQNGYHMRGDPWKEERYSDPW</sequence>
<dbReference type="Proteomes" id="UP000318509">
    <property type="component" value="Unassembled WGS sequence"/>
</dbReference>
<evidence type="ECO:0000259" key="1">
    <source>
        <dbReference type="Pfam" id="PF00174"/>
    </source>
</evidence>